<evidence type="ECO:0000256" key="4">
    <source>
        <dbReference type="ARBA" id="ARBA00023136"/>
    </source>
</evidence>
<feature type="transmembrane region" description="Helical" evidence="6">
    <location>
        <begin position="69"/>
        <end position="88"/>
    </location>
</feature>
<feature type="transmembrane region" description="Helical" evidence="6">
    <location>
        <begin position="95"/>
        <end position="126"/>
    </location>
</feature>
<dbReference type="AlphaFoldDB" id="A0A1X7KLB4"/>
<proteinExistence type="predicted"/>
<evidence type="ECO:0000256" key="1">
    <source>
        <dbReference type="ARBA" id="ARBA00004141"/>
    </source>
</evidence>
<gene>
    <name evidence="8" type="ORF">SAMN03080602_03022</name>
</gene>
<dbReference type="InterPro" id="IPR007829">
    <property type="entry name" value="TM2"/>
</dbReference>
<evidence type="ECO:0000256" key="6">
    <source>
        <dbReference type="SAM" id="Phobius"/>
    </source>
</evidence>
<accession>A0A1X7KLB4</accession>
<feature type="domain" description="TM2" evidence="7">
    <location>
        <begin position="65"/>
        <end position="113"/>
    </location>
</feature>
<dbReference type="Pfam" id="PF05154">
    <property type="entry name" value="TM2"/>
    <property type="match status" value="1"/>
</dbReference>
<dbReference type="RefSeq" id="WP_085499772.1">
    <property type="nucleotide sequence ID" value="NZ_FXAO01000006.1"/>
</dbReference>
<dbReference type="STRING" id="188872.SAMN03080602_03022"/>
<protein>
    <submittedName>
        <fullName evidence="8">TM2 domain-containing membrane protein YozV</fullName>
    </submittedName>
</protein>
<dbReference type="Gene3D" id="6.10.140.1430">
    <property type="match status" value="1"/>
</dbReference>
<name>A0A1X7KLB4_9FLAO</name>
<feature type="region of interest" description="Disordered" evidence="5">
    <location>
        <begin position="1"/>
        <end position="34"/>
    </location>
</feature>
<reference evidence="9" key="1">
    <citation type="submission" date="2017-04" db="EMBL/GenBank/DDBJ databases">
        <authorList>
            <person name="Varghese N."/>
            <person name="Submissions S."/>
        </authorList>
    </citation>
    <scope>NUCLEOTIDE SEQUENCE [LARGE SCALE GENOMIC DNA]</scope>
    <source>
        <strain evidence="9">DSM 19835</strain>
    </source>
</reference>
<sequence length="151" mass="16460">MSEENKDLGDKAKDAKESAKEFASEAKESAKEFVDDTKEAAKDFGQEAKKTANEFKEGLASAGGDNKKILAGVLAIVFGQLGVHKFILGYQKEGIIMLVATVIGYATMCLIIGSFIVMAMAIIGLIEGIIYLTKSDEEFYNTYQVGKKPWF</sequence>
<dbReference type="Proteomes" id="UP000193420">
    <property type="component" value="Unassembled WGS sequence"/>
</dbReference>
<organism evidence="8 9">
    <name type="scientific">Arenibacter troitsensis</name>
    <dbReference type="NCBI Taxonomy" id="188872"/>
    <lineage>
        <taxon>Bacteria</taxon>
        <taxon>Pseudomonadati</taxon>
        <taxon>Bacteroidota</taxon>
        <taxon>Flavobacteriia</taxon>
        <taxon>Flavobacteriales</taxon>
        <taxon>Flavobacteriaceae</taxon>
        <taxon>Arenibacter</taxon>
    </lineage>
</organism>
<evidence type="ECO:0000256" key="3">
    <source>
        <dbReference type="ARBA" id="ARBA00022989"/>
    </source>
</evidence>
<keyword evidence="2 6" id="KW-0812">Transmembrane</keyword>
<keyword evidence="3 6" id="KW-1133">Transmembrane helix</keyword>
<comment type="subcellular location">
    <subcellularLocation>
        <location evidence="1">Membrane</location>
        <topology evidence="1">Multi-pass membrane protein</topology>
    </subcellularLocation>
</comment>
<evidence type="ECO:0000313" key="9">
    <source>
        <dbReference type="Proteomes" id="UP000193420"/>
    </source>
</evidence>
<evidence type="ECO:0000256" key="5">
    <source>
        <dbReference type="SAM" id="MobiDB-lite"/>
    </source>
</evidence>
<dbReference type="OrthoDB" id="9816361at2"/>
<evidence type="ECO:0000256" key="2">
    <source>
        <dbReference type="ARBA" id="ARBA00022692"/>
    </source>
</evidence>
<keyword evidence="4 6" id="KW-0472">Membrane</keyword>
<keyword evidence="9" id="KW-1185">Reference proteome</keyword>
<evidence type="ECO:0000259" key="7">
    <source>
        <dbReference type="Pfam" id="PF05154"/>
    </source>
</evidence>
<evidence type="ECO:0000313" key="8">
    <source>
        <dbReference type="EMBL" id="SMG41469.1"/>
    </source>
</evidence>
<dbReference type="GO" id="GO:0016020">
    <property type="term" value="C:membrane"/>
    <property type="evidence" value="ECO:0007669"/>
    <property type="project" value="UniProtKB-SubCell"/>
</dbReference>
<dbReference type="EMBL" id="FXAO01000006">
    <property type="protein sequence ID" value="SMG41469.1"/>
    <property type="molecule type" value="Genomic_DNA"/>
</dbReference>